<evidence type="ECO:0000256" key="1">
    <source>
        <dbReference type="ARBA" id="ARBA00001750"/>
    </source>
</evidence>
<dbReference type="Gene3D" id="3.40.640.10">
    <property type="entry name" value="Type I PLP-dependent aspartate aminotransferase-like (Major domain)"/>
    <property type="match status" value="1"/>
</dbReference>
<dbReference type="GO" id="GO:0047298">
    <property type="term" value="F:(S)-3-amino-2-methylpropionate transaminase activity"/>
    <property type="evidence" value="ECO:0007669"/>
    <property type="project" value="UniProtKB-EC"/>
</dbReference>
<dbReference type="SUPFAM" id="SSF53383">
    <property type="entry name" value="PLP-dependent transferases"/>
    <property type="match status" value="1"/>
</dbReference>
<comment type="pathway">
    <text evidence="3">Amino-acid degradation; 4-aminobutanoate degradation.</text>
</comment>
<dbReference type="PANTHER" id="PTHR11986:SF58">
    <property type="entry name" value="LEUCINE_METHIONINE RACEMASE"/>
    <property type="match status" value="1"/>
</dbReference>
<dbReference type="InterPro" id="IPR015424">
    <property type="entry name" value="PyrdxlP-dep_Trfase"/>
</dbReference>
<evidence type="ECO:0000256" key="10">
    <source>
        <dbReference type="ARBA" id="ARBA00029760"/>
    </source>
</evidence>
<dbReference type="EC" id="2.6.1.22" evidence="5"/>
<dbReference type="GO" id="GO:0034386">
    <property type="term" value="F:4-aminobutyrate:2-oxoglutarate transaminase activity"/>
    <property type="evidence" value="ECO:0007669"/>
    <property type="project" value="UniProtKB-EC"/>
</dbReference>
<dbReference type="GO" id="GO:0042802">
    <property type="term" value="F:identical protein binding"/>
    <property type="evidence" value="ECO:0007669"/>
    <property type="project" value="TreeGrafter"/>
</dbReference>
<keyword evidence="7 17" id="KW-0032">Aminotransferase</keyword>
<protein>
    <recommendedName>
        <fullName evidence="12">(S)-3-amino-2-methylpropionate transaminase</fullName>
        <ecNumber evidence="6">2.6.1.19</ecNumber>
        <ecNumber evidence="5">2.6.1.22</ecNumber>
    </recommendedName>
    <alternativeName>
        <fullName evidence="13">GABA aminotransferase</fullName>
    </alternativeName>
    <alternativeName>
        <fullName evidence="11">Gamma-amino-N-butyrate transaminase</fullName>
    </alternativeName>
    <alternativeName>
        <fullName evidence="15">Glutamate:succinic semialdehyde transaminase</fullName>
    </alternativeName>
    <alternativeName>
        <fullName evidence="10">L-AIBAT</fullName>
    </alternativeName>
</protein>
<evidence type="ECO:0000256" key="16">
    <source>
        <dbReference type="RuleBase" id="RU003560"/>
    </source>
</evidence>
<dbReference type="InterPro" id="IPR015422">
    <property type="entry name" value="PyrdxlP-dep_Trfase_small"/>
</dbReference>
<name>A0AA97GTC5_9ACTN</name>
<evidence type="ECO:0000256" key="9">
    <source>
        <dbReference type="ARBA" id="ARBA00022898"/>
    </source>
</evidence>
<evidence type="ECO:0000256" key="6">
    <source>
        <dbReference type="ARBA" id="ARBA00012912"/>
    </source>
</evidence>
<keyword evidence="8 17" id="KW-0808">Transferase</keyword>
<comment type="catalytic activity">
    <reaction evidence="14">
        <text>4-aminobutanoate + 2-oxoglutarate = succinate semialdehyde + L-glutamate</text>
        <dbReference type="Rhea" id="RHEA:23352"/>
        <dbReference type="ChEBI" id="CHEBI:16810"/>
        <dbReference type="ChEBI" id="CHEBI:29985"/>
        <dbReference type="ChEBI" id="CHEBI:57706"/>
        <dbReference type="ChEBI" id="CHEBI:59888"/>
        <dbReference type="EC" id="2.6.1.19"/>
    </reaction>
</comment>
<reference evidence="17" key="1">
    <citation type="submission" date="2023-06" db="EMBL/GenBank/DDBJ databases">
        <title>Gordonia sp. nov. and Pseudochrobactrum sp. nov., two species isolated from the burying beetle Nicrophorus vespilloides.</title>
        <authorList>
            <person name="Poehlein A."/>
            <person name="Guzman J."/>
            <person name="Daniel R."/>
            <person name="Vilcinskas A."/>
        </authorList>
    </citation>
    <scope>NUCLEOTIDE SEQUENCE</scope>
    <source>
        <strain evidence="17">MP11Mi</strain>
    </source>
</reference>
<evidence type="ECO:0000256" key="14">
    <source>
        <dbReference type="ARBA" id="ARBA00048021"/>
    </source>
</evidence>
<gene>
    <name evidence="17" type="primary">davT</name>
    <name evidence="17" type="ORF">MP11Mi_09980</name>
</gene>
<dbReference type="GO" id="GO:0030170">
    <property type="term" value="F:pyridoxal phosphate binding"/>
    <property type="evidence" value="ECO:0007669"/>
    <property type="project" value="InterPro"/>
</dbReference>
<proteinExistence type="inferred from homology"/>
<dbReference type="InterPro" id="IPR050103">
    <property type="entry name" value="Class-III_PLP-dep_AT"/>
</dbReference>
<dbReference type="PANTHER" id="PTHR11986">
    <property type="entry name" value="AMINOTRANSFERASE CLASS III"/>
    <property type="match status" value="1"/>
</dbReference>
<dbReference type="EC" id="2.6.1.19" evidence="6"/>
<comment type="similarity">
    <text evidence="4 16">Belongs to the class-III pyridoxal-phosphate-dependent aminotransferase family.</text>
</comment>
<comment type="cofactor">
    <cofactor evidence="2">
        <name>pyridoxal 5'-phosphate</name>
        <dbReference type="ChEBI" id="CHEBI:597326"/>
    </cofactor>
</comment>
<evidence type="ECO:0000256" key="3">
    <source>
        <dbReference type="ARBA" id="ARBA00005176"/>
    </source>
</evidence>
<evidence type="ECO:0000313" key="17">
    <source>
        <dbReference type="EMBL" id="WOC11918.1"/>
    </source>
</evidence>
<evidence type="ECO:0000256" key="15">
    <source>
        <dbReference type="ARBA" id="ARBA00050054"/>
    </source>
</evidence>
<dbReference type="InterPro" id="IPR015421">
    <property type="entry name" value="PyrdxlP-dep_Trfase_major"/>
</dbReference>
<evidence type="ECO:0000256" key="11">
    <source>
        <dbReference type="ARBA" id="ARBA00030204"/>
    </source>
</evidence>
<evidence type="ECO:0000256" key="13">
    <source>
        <dbReference type="ARBA" id="ARBA00031787"/>
    </source>
</evidence>
<evidence type="ECO:0000256" key="12">
    <source>
        <dbReference type="ARBA" id="ARBA00030857"/>
    </source>
</evidence>
<dbReference type="CDD" id="cd00610">
    <property type="entry name" value="OAT_like"/>
    <property type="match status" value="1"/>
</dbReference>
<dbReference type="PROSITE" id="PS00600">
    <property type="entry name" value="AA_TRANSFER_CLASS_3"/>
    <property type="match status" value="1"/>
</dbReference>
<keyword evidence="9 16" id="KW-0663">Pyridoxal phosphate</keyword>
<evidence type="ECO:0000256" key="2">
    <source>
        <dbReference type="ARBA" id="ARBA00001933"/>
    </source>
</evidence>
<sequence length="430" mass="44573">MSSASLSPVLKQATPVVVESASGSWIHGIDGRDYLDFTTGIGVTSTGHCHPDVVAAAQAQCAKIIHAQYTTVMHQPLLELTERLGDHLPDGIDSVFYANSGSEAVEASVRLARMATGRQYIVTVQRGFHGRTVAAASLTTAGTKFSAGFGPLMSGVVTTPFPDALRLQMSADEAVAYALAEFDFLLATRVHPSEVAAVLVEPFLGDGGYLAVPPAFLSGLADRARAHGALMILDEVQAGVGRTGKFWGHQHTDGFVPDILITAKGIASGFPISAIAAPEEIMAKAWPGSQGGTYGGNAVAAAAGVATLGVIEREGLVENSRVRGEQLLAGLRADLIGVREICDVRGTGLMVAVEFGDPTAPAGGPDSVEAARLAGIVQQSCIDEDLLTLTCGPTGSVVRIIPPLVVTADEIDTGVQRFGRAVRRAVGVQS</sequence>
<accession>A0AA97GTC5</accession>
<dbReference type="Pfam" id="PF00202">
    <property type="entry name" value="Aminotran_3"/>
    <property type="match status" value="1"/>
</dbReference>
<evidence type="ECO:0000256" key="7">
    <source>
        <dbReference type="ARBA" id="ARBA00022576"/>
    </source>
</evidence>
<dbReference type="InterPro" id="IPR005814">
    <property type="entry name" value="Aminotrans_3"/>
</dbReference>
<evidence type="ECO:0000256" key="8">
    <source>
        <dbReference type="ARBA" id="ARBA00022679"/>
    </source>
</evidence>
<dbReference type="FunFam" id="3.40.640.10:FF:000013">
    <property type="entry name" value="4-aminobutyrate aminotransferase"/>
    <property type="match status" value="1"/>
</dbReference>
<comment type="catalytic activity">
    <reaction evidence="1">
        <text>(S)-3-amino-2-methylpropanoate + 2-oxoglutarate = 2-methyl-3-oxopropanoate + L-glutamate</text>
        <dbReference type="Rhea" id="RHEA:13993"/>
        <dbReference type="ChEBI" id="CHEBI:16810"/>
        <dbReference type="ChEBI" id="CHEBI:29985"/>
        <dbReference type="ChEBI" id="CHEBI:57700"/>
        <dbReference type="ChEBI" id="CHEBI:58655"/>
        <dbReference type="EC" id="2.6.1.22"/>
    </reaction>
</comment>
<dbReference type="AlphaFoldDB" id="A0AA97GTC5"/>
<dbReference type="EMBL" id="CP128986">
    <property type="protein sequence ID" value="WOC11918.1"/>
    <property type="molecule type" value="Genomic_DNA"/>
</dbReference>
<evidence type="ECO:0000256" key="4">
    <source>
        <dbReference type="ARBA" id="ARBA00008954"/>
    </source>
</evidence>
<dbReference type="InterPro" id="IPR049704">
    <property type="entry name" value="Aminotrans_3_PPA_site"/>
</dbReference>
<dbReference type="RefSeq" id="WP_420041192.1">
    <property type="nucleotide sequence ID" value="NZ_CP128986.1"/>
</dbReference>
<dbReference type="PIRSF" id="PIRSF000521">
    <property type="entry name" value="Transaminase_4ab_Lys_Orn"/>
    <property type="match status" value="1"/>
</dbReference>
<dbReference type="Gene3D" id="3.90.1150.10">
    <property type="entry name" value="Aspartate Aminotransferase, domain 1"/>
    <property type="match status" value="1"/>
</dbReference>
<evidence type="ECO:0000256" key="5">
    <source>
        <dbReference type="ARBA" id="ARBA00012876"/>
    </source>
</evidence>
<organism evidence="17">
    <name type="scientific">Gordonia sp. MP11Mi</name>
    <dbReference type="NCBI Taxonomy" id="3022769"/>
    <lineage>
        <taxon>Bacteria</taxon>
        <taxon>Bacillati</taxon>
        <taxon>Actinomycetota</taxon>
        <taxon>Actinomycetes</taxon>
        <taxon>Mycobacteriales</taxon>
        <taxon>Gordoniaceae</taxon>
        <taxon>Gordonia</taxon>
    </lineage>
</organism>